<feature type="domain" description="FAD dependent oxidoreductase" evidence="2">
    <location>
        <begin position="2"/>
        <end position="335"/>
    </location>
</feature>
<reference evidence="3 4" key="1">
    <citation type="submission" date="2016-04" db="EMBL/GenBank/DDBJ databases">
        <title>Deep-sea bacteria in the southern Pacific.</title>
        <authorList>
            <person name="Tang K."/>
        </authorList>
    </citation>
    <scope>NUCLEOTIDE SEQUENCE [LARGE SCALE GENOMIC DNA]</scope>
    <source>
        <strain evidence="3 4">JLT2014</strain>
        <plasmid evidence="4">ppaby1</plasmid>
    </source>
</reference>
<protein>
    <submittedName>
        <fullName evidence="3">Glycine/D-amino acid oxidase, deaminating</fullName>
    </submittedName>
</protein>
<evidence type="ECO:0000313" key="4">
    <source>
        <dbReference type="Proteomes" id="UP000187059"/>
    </source>
</evidence>
<dbReference type="InterPro" id="IPR006076">
    <property type="entry name" value="FAD-dep_OxRdtase"/>
</dbReference>
<dbReference type="OrthoDB" id="8993739at2"/>
<dbReference type="EMBL" id="CP015091">
    <property type="protein sequence ID" value="APZ50691.1"/>
    <property type="molecule type" value="Genomic_DNA"/>
</dbReference>
<dbReference type="Proteomes" id="UP000187059">
    <property type="component" value="Plasmid pPABY1"/>
</dbReference>
<name>A0A1P8UMR2_9RHOB</name>
<dbReference type="GO" id="GO:0016491">
    <property type="term" value="F:oxidoreductase activity"/>
    <property type="evidence" value="ECO:0007669"/>
    <property type="project" value="UniProtKB-KW"/>
</dbReference>
<evidence type="ECO:0000256" key="1">
    <source>
        <dbReference type="ARBA" id="ARBA00023002"/>
    </source>
</evidence>
<dbReference type="RefSeq" id="WP_076694683.1">
    <property type="nucleotide sequence ID" value="NZ_CP015091.1"/>
</dbReference>
<evidence type="ECO:0000313" key="3">
    <source>
        <dbReference type="EMBL" id="APZ50691.1"/>
    </source>
</evidence>
<dbReference type="Gene3D" id="3.50.50.60">
    <property type="entry name" value="FAD/NAD(P)-binding domain"/>
    <property type="match status" value="1"/>
</dbReference>
<dbReference type="KEGG" id="paby:Ga0080574_TMP357"/>
<dbReference type="GO" id="GO:0005737">
    <property type="term" value="C:cytoplasm"/>
    <property type="evidence" value="ECO:0007669"/>
    <property type="project" value="TreeGrafter"/>
</dbReference>
<proteinExistence type="predicted"/>
<organism evidence="3 4">
    <name type="scientific">Salipiger abyssi</name>
    <dbReference type="NCBI Taxonomy" id="1250539"/>
    <lineage>
        <taxon>Bacteria</taxon>
        <taxon>Pseudomonadati</taxon>
        <taxon>Pseudomonadota</taxon>
        <taxon>Alphaproteobacteria</taxon>
        <taxon>Rhodobacterales</taxon>
        <taxon>Roseobacteraceae</taxon>
        <taxon>Salipiger</taxon>
    </lineage>
</organism>
<dbReference type="InterPro" id="IPR036188">
    <property type="entry name" value="FAD/NAD-bd_sf"/>
</dbReference>
<dbReference type="AlphaFoldDB" id="A0A1P8UMR2"/>
<dbReference type="SUPFAM" id="SSF51905">
    <property type="entry name" value="FAD/NAD(P)-binding domain"/>
    <property type="match status" value="1"/>
</dbReference>
<dbReference type="PANTHER" id="PTHR13847:SF289">
    <property type="entry name" value="GLYCINE OXIDASE"/>
    <property type="match status" value="1"/>
</dbReference>
<sequence length="365" mass="38607">MKVAVIGAGAIGANIAYRLAERGAEVVLIDGRAPGSGTSGASFSWLSSFPQLSWPEAEARRRLRLSVNAHFDRLAEEIGGDWLDWCGTLTAQGAVPDFDAAVARCREQGAQIEILGAADLREIAPELALSGSERVAFELRSGWIDAPAMIGQLLRVFRLSGGTLRLGDDVVSLDIAARGVVSIGLADGSWIEADVVVNAGGGQATHIAALAGLAIPVELVPGLMLYAGAGRPRLPRHVVNGARWLIRPDREFGTAIHWRGEGLTARHGNNGRDGAEMLADVARSVPTLTGLRPAGQRVGIRAMPQGGPVIGRLPWRQGYYSAVSHGGIGWGPIWADLAAREILDGEAVIELATMRPARFYSDIDA</sequence>
<accession>A0A1P8UMR2</accession>
<dbReference type="Gene3D" id="3.30.9.10">
    <property type="entry name" value="D-Amino Acid Oxidase, subunit A, domain 2"/>
    <property type="match status" value="1"/>
</dbReference>
<evidence type="ECO:0000259" key="2">
    <source>
        <dbReference type="Pfam" id="PF01266"/>
    </source>
</evidence>
<geneLocation type="plasmid" evidence="4">
    <name>ppaby1</name>
</geneLocation>
<keyword evidence="3" id="KW-0614">Plasmid</keyword>
<dbReference type="PANTHER" id="PTHR13847">
    <property type="entry name" value="SARCOSINE DEHYDROGENASE-RELATED"/>
    <property type="match status" value="1"/>
</dbReference>
<dbReference type="Pfam" id="PF01266">
    <property type="entry name" value="DAO"/>
    <property type="match status" value="1"/>
</dbReference>
<gene>
    <name evidence="3" type="ORF">Ga0080574_TMP357</name>
</gene>
<keyword evidence="4" id="KW-1185">Reference proteome</keyword>
<keyword evidence="1" id="KW-0560">Oxidoreductase</keyword>